<evidence type="ECO:0000313" key="1">
    <source>
        <dbReference type="EMBL" id="KAF1851792.1"/>
    </source>
</evidence>
<dbReference type="Proteomes" id="UP000800039">
    <property type="component" value="Unassembled WGS sequence"/>
</dbReference>
<comment type="caution">
    <text evidence="1">The sequence shown here is derived from an EMBL/GenBank/DDBJ whole genome shotgun (WGS) entry which is preliminary data.</text>
</comment>
<reference evidence="1" key="1">
    <citation type="submission" date="2020-01" db="EMBL/GenBank/DDBJ databases">
        <authorList>
            <consortium name="DOE Joint Genome Institute"/>
            <person name="Haridas S."/>
            <person name="Albert R."/>
            <person name="Binder M."/>
            <person name="Bloem J."/>
            <person name="Labutti K."/>
            <person name="Salamov A."/>
            <person name="Andreopoulos B."/>
            <person name="Baker S.E."/>
            <person name="Barry K."/>
            <person name="Bills G."/>
            <person name="Bluhm B.H."/>
            <person name="Cannon C."/>
            <person name="Castanera R."/>
            <person name="Culley D.E."/>
            <person name="Daum C."/>
            <person name="Ezra D."/>
            <person name="Gonzalez J.B."/>
            <person name="Henrissat B."/>
            <person name="Kuo A."/>
            <person name="Liang C."/>
            <person name="Lipzen A."/>
            <person name="Lutzoni F."/>
            <person name="Magnuson J."/>
            <person name="Mondo S."/>
            <person name="Nolan M."/>
            <person name="Ohm R."/>
            <person name="Pangilinan J."/>
            <person name="Park H.-J."/>
            <person name="Ramirez L."/>
            <person name="Alfaro M."/>
            <person name="Sun H."/>
            <person name="Tritt A."/>
            <person name="Yoshinaga Y."/>
            <person name="Zwiers L.-H."/>
            <person name="Turgeon B.G."/>
            <person name="Goodwin S.B."/>
            <person name="Spatafora J.W."/>
            <person name="Crous P.W."/>
            <person name="Grigoriev I.V."/>
        </authorList>
    </citation>
    <scope>NUCLEOTIDE SEQUENCE</scope>
    <source>
        <strain evidence="1">CBS 394.84</strain>
    </source>
</reference>
<name>A0A9P4GU05_9PLEO</name>
<sequence>MQTDFTWTEWCIAPDPHDLIARFLAEPLRDHSQFFAAFLSGVTDKNSNCSYLVDQFAWLAEFYDTSNPSLANSIAMFNQDPNQMTTILKEYVRRKTCRILVERHLTDEYDGVSQDPSTVLVALDEAGNFWSSSDGQITCQRVSQFCNYFGCHNSSAIYANVDNLQQLARSRRSHQEAYLLSRVEQLTQENTRLKSQKTQHSQIITSIIYRHALEQLCANTHVPYPKNPGRPNTTERWQQFWDNASRSGTRSSPLATLRNDPQLIWAQVRDAGRNLFGTLSANIHQYNEHEYEFDIGEWANAIIVGKVLQAIKPNLQPGAGVDWKTEQGRY</sequence>
<proteinExistence type="predicted"/>
<dbReference type="GeneID" id="63853709"/>
<organism evidence="1 2">
    <name type="scientific">Cucurbitaria berberidis CBS 394.84</name>
    <dbReference type="NCBI Taxonomy" id="1168544"/>
    <lineage>
        <taxon>Eukaryota</taxon>
        <taxon>Fungi</taxon>
        <taxon>Dikarya</taxon>
        <taxon>Ascomycota</taxon>
        <taxon>Pezizomycotina</taxon>
        <taxon>Dothideomycetes</taxon>
        <taxon>Pleosporomycetidae</taxon>
        <taxon>Pleosporales</taxon>
        <taxon>Pleosporineae</taxon>
        <taxon>Cucurbitariaceae</taxon>
        <taxon>Cucurbitaria</taxon>
    </lineage>
</organism>
<accession>A0A9P4GU05</accession>
<dbReference type="AlphaFoldDB" id="A0A9P4GU05"/>
<protein>
    <submittedName>
        <fullName evidence="1">Uncharacterized protein</fullName>
    </submittedName>
</protein>
<dbReference type="OrthoDB" id="4142077at2759"/>
<keyword evidence="2" id="KW-1185">Reference proteome</keyword>
<dbReference type="EMBL" id="ML976614">
    <property type="protein sequence ID" value="KAF1851792.1"/>
    <property type="molecule type" value="Genomic_DNA"/>
</dbReference>
<dbReference type="RefSeq" id="XP_040794355.1">
    <property type="nucleotide sequence ID" value="XM_040936459.1"/>
</dbReference>
<evidence type="ECO:0000313" key="2">
    <source>
        <dbReference type="Proteomes" id="UP000800039"/>
    </source>
</evidence>
<gene>
    <name evidence="1" type="ORF">K460DRAFT_401803</name>
</gene>